<feature type="binding site" evidence="3">
    <location>
        <position position="64"/>
    </location>
    <ligand>
        <name>Mg(2+)</name>
        <dbReference type="ChEBI" id="CHEBI:18420"/>
        <label>1</label>
    </ligand>
</feature>
<keyword evidence="5" id="KW-1185">Reference proteome</keyword>
<dbReference type="PANTHER" id="PTHR16222:SF24">
    <property type="entry name" value="ADP-RIBOSYLHYDROLASE ARH3"/>
    <property type="match status" value="1"/>
</dbReference>
<dbReference type="AlphaFoldDB" id="A0A1R1MJJ8"/>
<gene>
    <name evidence="4" type="ORF">BLW93_08205</name>
</gene>
<evidence type="ECO:0000256" key="1">
    <source>
        <dbReference type="ARBA" id="ARBA00010702"/>
    </source>
</evidence>
<dbReference type="Gene3D" id="1.10.4080.10">
    <property type="entry name" value="ADP-ribosylation/Crystallin J1"/>
    <property type="match status" value="1"/>
</dbReference>
<sequence>MEEQMLLKKIKGTVFGGAIGDALGTLTEEMDRGMVKKSYGGAITDFVEPSPLSVCPFLKKGQYSHETQMFLIALEMYAEKGKLDEEFYIEKLIDWAKNEKDHRYPAGGHINAALAYKSGALPDEARVKGTEIDGALPAVAAGLFRWDNSEDAYQEGSHIASIIYKDEILIDTAGLIAVTISTIAGERIFLEIEDGKLHLLELLHSFSQVEIVKSYIDMVITTVRENIDELDELILRFGNGNFVLEPFALSLYIFLKWGKDFRKSILRAVNAYGEFGGDTDAIGFLTGALSGCYNGVDAIPKEWINGIENAKYLDLISEKLFEKIQNGQNI</sequence>
<name>A0A1R1MJJ8_9BACT</name>
<dbReference type="InterPro" id="IPR050792">
    <property type="entry name" value="ADP-ribosylglycohydrolase"/>
</dbReference>
<evidence type="ECO:0000256" key="3">
    <source>
        <dbReference type="PIRSR" id="PIRSR605502-1"/>
    </source>
</evidence>
<evidence type="ECO:0000313" key="4">
    <source>
        <dbReference type="EMBL" id="OMH39874.1"/>
    </source>
</evidence>
<feature type="binding site" evidence="3">
    <location>
        <position position="280"/>
    </location>
    <ligand>
        <name>Mg(2+)</name>
        <dbReference type="ChEBI" id="CHEBI:18420"/>
        <label>1</label>
    </ligand>
</feature>
<proteinExistence type="inferred from homology"/>
<comment type="cofactor">
    <cofactor evidence="3">
        <name>Mg(2+)</name>
        <dbReference type="ChEBI" id="CHEBI:18420"/>
    </cofactor>
    <text evidence="3">Binds 2 magnesium ions per subunit.</text>
</comment>
<dbReference type="OrthoDB" id="9798107at2"/>
<dbReference type="InterPro" id="IPR036705">
    <property type="entry name" value="Ribosyl_crysJ1_sf"/>
</dbReference>
<comment type="similarity">
    <text evidence="1">Belongs to the ADP-ribosylglycohydrolase family.</text>
</comment>
<dbReference type="InterPro" id="IPR005502">
    <property type="entry name" value="Ribosyl_crysJ1"/>
</dbReference>
<dbReference type="GO" id="GO:0016787">
    <property type="term" value="F:hydrolase activity"/>
    <property type="evidence" value="ECO:0007669"/>
    <property type="project" value="UniProtKB-KW"/>
</dbReference>
<feature type="binding site" evidence="3">
    <location>
        <position position="278"/>
    </location>
    <ligand>
        <name>Mg(2+)</name>
        <dbReference type="ChEBI" id="CHEBI:18420"/>
        <label>1</label>
    </ligand>
</feature>
<dbReference type="EMBL" id="MOEN01000042">
    <property type="protein sequence ID" value="OMH39874.1"/>
    <property type="molecule type" value="Genomic_DNA"/>
</dbReference>
<dbReference type="SUPFAM" id="SSF101478">
    <property type="entry name" value="ADP-ribosylglycohydrolase"/>
    <property type="match status" value="1"/>
</dbReference>
<evidence type="ECO:0008006" key="6">
    <source>
        <dbReference type="Google" id="ProtNLM"/>
    </source>
</evidence>
<keyword evidence="3" id="KW-0479">Metal-binding</keyword>
<comment type="caution">
    <text evidence="4">The sequence shown here is derived from an EMBL/GenBank/DDBJ whole genome shotgun (WGS) entry which is preliminary data.</text>
</comment>
<keyword evidence="3" id="KW-0460">Magnesium</keyword>
<dbReference type="STRING" id="1914305.BLW93_08205"/>
<dbReference type="Pfam" id="PF03747">
    <property type="entry name" value="ADP_ribosyl_GH"/>
    <property type="match status" value="1"/>
</dbReference>
<dbReference type="GO" id="GO:0046872">
    <property type="term" value="F:metal ion binding"/>
    <property type="evidence" value="ECO:0007669"/>
    <property type="project" value="UniProtKB-KW"/>
</dbReference>
<evidence type="ECO:0000313" key="5">
    <source>
        <dbReference type="Proteomes" id="UP000187408"/>
    </source>
</evidence>
<organism evidence="4 5">
    <name type="scientific">Desulfurobacterium indicum</name>
    <dbReference type="NCBI Taxonomy" id="1914305"/>
    <lineage>
        <taxon>Bacteria</taxon>
        <taxon>Pseudomonadati</taxon>
        <taxon>Aquificota</taxon>
        <taxon>Aquificia</taxon>
        <taxon>Desulfurobacteriales</taxon>
        <taxon>Desulfurobacteriaceae</taxon>
        <taxon>Desulfurobacterium</taxon>
    </lineage>
</organism>
<dbReference type="PANTHER" id="PTHR16222">
    <property type="entry name" value="ADP-RIBOSYLGLYCOHYDROLASE"/>
    <property type="match status" value="1"/>
</dbReference>
<evidence type="ECO:0000256" key="2">
    <source>
        <dbReference type="ARBA" id="ARBA00022801"/>
    </source>
</evidence>
<reference evidence="4 5" key="1">
    <citation type="submission" date="2016-10" db="EMBL/GenBank/DDBJ databases">
        <title>Genome sequence of a sulfur-reducing bacterium Desulfurobacterium indicum K6013.</title>
        <authorList>
            <person name="Cao J."/>
            <person name="Shao Z."/>
            <person name="Alain K."/>
            <person name="Jebbar M."/>
        </authorList>
    </citation>
    <scope>NUCLEOTIDE SEQUENCE [LARGE SCALE GENOMIC DNA]</scope>
    <source>
        <strain evidence="4 5">K6013</strain>
    </source>
</reference>
<protein>
    <recommendedName>
        <fullName evidence="6">ADP-ribosylglycohydrolase</fullName>
    </recommendedName>
</protein>
<dbReference type="Proteomes" id="UP000187408">
    <property type="component" value="Unassembled WGS sequence"/>
</dbReference>
<keyword evidence="2" id="KW-0378">Hydrolase</keyword>
<accession>A0A1R1MJJ8</accession>